<name>A0A4D9DB65_9STRA</name>
<proteinExistence type="predicted"/>
<feature type="compositionally biased region" description="Polar residues" evidence="1">
    <location>
        <begin position="18"/>
        <end position="29"/>
    </location>
</feature>
<dbReference type="AlphaFoldDB" id="A0A4D9DB65"/>
<evidence type="ECO:0000256" key="1">
    <source>
        <dbReference type="SAM" id="MobiDB-lite"/>
    </source>
</evidence>
<dbReference type="EMBL" id="SDOX01000011">
    <property type="protein sequence ID" value="TFJ85769.1"/>
    <property type="molecule type" value="Genomic_DNA"/>
</dbReference>
<reference evidence="2 3" key="1">
    <citation type="submission" date="2019-01" db="EMBL/GenBank/DDBJ databases">
        <title>Nuclear Genome Assembly of the Microalgal Biofuel strain Nannochloropsis salina CCMP1776.</title>
        <authorList>
            <person name="Hovde B."/>
        </authorList>
    </citation>
    <scope>NUCLEOTIDE SEQUENCE [LARGE SCALE GENOMIC DNA]</scope>
    <source>
        <strain evidence="2 3">CCMP1776</strain>
    </source>
</reference>
<protein>
    <submittedName>
        <fullName evidence="2">Uncharacterized protein</fullName>
    </submittedName>
</protein>
<accession>A0A4D9DB65</accession>
<sequence>MSSSPSFPNDALRPSLPPTSQGPRQQPEQQIPKPKVILLLHPDKQNHGLLQKLKRHADLVKFTNLETSDAVDLDDACRGVCETISLLGDDAKRQAQSRYYASLLSGATSSEAAEDVGRELFLNCLRLHDEKELWRVLAVYGQMDALAGAGRDQLLRECPIERATAESLTEFLDGLGE</sequence>
<gene>
    <name evidence="2" type="ORF">NSK_003273</name>
</gene>
<evidence type="ECO:0000313" key="2">
    <source>
        <dbReference type="EMBL" id="TFJ85769.1"/>
    </source>
</evidence>
<keyword evidence="3" id="KW-1185">Reference proteome</keyword>
<organism evidence="2 3">
    <name type="scientific">Nannochloropsis salina CCMP1776</name>
    <dbReference type="NCBI Taxonomy" id="1027361"/>
    <lineage>
        <taxon>Eukaryota</taxon>
        <taxon>Sar</taxon>
        <taxon>Stramenopiles</taxon>
        <taxon>Ochrophyta</taxon>
        <taxon>Eustigmatophyceae</taxon>
        <taxon>Eustigmatales</taxon>
        <taxon>Monodopsidaceae</taxon>
        <taxon>Microchloropsis</taxon>
        <taxon>Microchloropsis salina</taxon>
    </lineage>
</organism>
<evidence type="ECO:0000313" key="3">
    <source>
        <dbReference type="Proteomes" id="UP000355283"/>
    </source>
</evidence>
<dbReference type="Proteomes" id="UP000355283">
    <property type="component" value="Unassembled WGS sequence"/>
</dbReference>
<feature type="region of interest" description="Disordered" evidence="1">
    <location>
        <begin position="1"/>
        <end position="30"/>
    </location>
</feature>
<dbReference type="OrthoDB" id="10448289at2759"/>
<comment type="caution">
    <text evidence="2">The sequence shown here is derived from an EMBL/GenBank/DDBJ whole genome shotgun (WGS) entry which is preliminary data.</text>
</comment>